<dbReference type="EMBL" id="KZ084090">
    <property type="protein sequence ID" value="OSD06647.1"/>
    <property type="molecule type" value="Genomic_DNA"/>
</dbReference>
<evidence type="ECO:0000313" key="2">
    <source>
        <dbReference type="Proteomes" id="UP000193067"/>
    </source>
</evidence>
<gene>
    <name evidence="1" type="ORF">PYCCODRAFT_958878</name>
</gene>
<proteinExistence type="predicted"/>
<dbReference type="AlphaFoldDB" id="A0A1Y2IZZ4"/>
<evidence type="ECO:0000313" key="1">
    <source>
        <dbReference type="EMBL" id="OSD06647.1"/>
    </source>
</evidence>
<name>A0A1Y2IZZ4_TRAC3</name>
<sequence length="254" mass="28891">MSYPGSCPKQWLQNSDALQTPRRCLLREPLQRLVSKYHGSLQPRVRAGHVRRFETAKCYIAQPTSYVGQRGAMAAARLGTLPVLEATQLHAAHRLHVTHPSAPAQVQAQPVLDDWTAGAMPRGAHDRTHRPVAHVRVRIMVRTPGSLLIRNRQRVFPPLESIAHRDPTEIARERLQTSGGPLRRRELWRRTLRGRCPVREKLAGRNAGKVREVSVVIDVWSDALRTCVVDMKRCAQWVVRVSRVALKQRTTLHW</sequence>
<organism evidence="1 2">
    <name type="scientific">Trametes coccinea (strain BRFM310)</name>
    <name type="common">Pycnoporus coccineus</name>
    <dbReference type="NCBI Taxonomy" id="1353009"/>
    <lineage>
        <taxon>Eukaryota</taxon>
        <taxon>Fungi</taxon>
        <taxon>Dikarya</taxon>
        <taxon>Basidiomycota</taxon>
        <taxon>Agaricomycotina</taxon>
        <taxon>Agaricomycetes</taxon>
        <taxon>Polyporales</taxon>
        <taxon>Polyporaceae</taxon>
        <taxon>Trametes</taxon>
    </lineage>
</organism>
<reference evidence="1 2" key="1">
    <citation type="journal article" date="2015" name="Biotechnol. Biofuels">
        <title>Enhanced degradation of softwood versus hardwood by the white-rot fungus Pycnoporus coccineus.</title>
        <authorList>
            <person name="Couturier M."/>
            <person name="Navarro D."/>
            <person name="Chevret D."/>
            <person name="Henrissat B."/>
            <person name="Piumi F."/>
            <person name="Ruiz-Duenas F.J."/>
            <person name="Martinez A.T."/>
            <person name="Grigoriev I.V."/>
            <person name="Riley R."/>
            <person name="Lipzen A."/>
            <person name="Berrin J.G."/>
            <person name="Master E.R."/>
            <person name="Rosso M.N."/>
        </authorList>
    </citation>
    <scope>NUCLEOTIDE SEQUENCE [LARGE SCALE GENOMIC DNA]</scope>
    <source>
        <strain evidence="1 2">BRFM310</strain>
    </source>
</reference>
<accession>A0A1Y2IZZ4</accession>
<protein>
    <submittedName>
        <fullName evidence="1">Uncharacterized protein</fullName>
    </submittedName>
</protein>
<dbReference type="Proteomes" id="UP000193067">
    <property type="component" value="Unassembled WGS sequence"/>
</dbReference>
<keyword evidence="2" id="KW-1185">Reference proteome</keyword>